<dbReference type="PROSITE" id="PS00137">
    <property type="entry name" value="SUBTILASE_HIS"/>
    <property type="match status" value="1"/>
</dbReference>
<dbReference type="Gene3D" id="3.50.30.30">
    <property type="match status" value="1"/>
</dbReference>
<keyword evidence="15" id="KW-1185">Reference proteome</keyword>
<dbReference type="InterPro" id="IPR023827">
    <property type="entry name" value="Peptidase_S8_Asp-AS"/>
</dbReference>
<dbReference type="InterPro" id="IPR003137">
    <property type="entry name" value="PA_domain"/>
</dbReference>
<dbReference type="PROSITE" id="PS51892">
    <property type="entry name" value="SUBTILASE"/>
    <property type="match status" value="1"/>
</dbReference>
<evidence type="ECO:0000256" key="8">
    <source>
        <dbReference type="PROSITE-ProRule" id="PRU01240"/>
    </source>
</evidence>
<keyword evidence="2" id="KW-0134">Cell wall</keyword>
<feature type="active site" description="Charge relay system" evidence="8">
    <location>
        <position position="652"/>
    </location>
</feature>
<dbReference type="InterPro" id="IPR046450">
    <property type="entry name" value="PA_dom_sf"/>
</dbReference>
<comment type="similarity">
    <text evidence="1 8 9">Belongs to the peptidase S8 family.</text>
</comment>
<dbReference type="InterPro" id="IPR041498">
    <property type="entry name" value="Big_6"/>
</dbReference>
<dbReference type="Gene3D" id="1.10.1330.10">
    <property type="entry name" value="Dockerin domain"/>
    <property type="match status" value="1"/>
</dbReference>
<dbReference type="PANTHER" id="PTHR43806:SF65">
    <property type="entry name" value="SERINE PROTEASE APRX"/>
    <property type="match status" value="1"/>
</dbReference>
<dbReference type="InterPro" id="IPR034213">
    <property type="entry name" value="S8_Vpr-like"/>
</dbReference>
<evidence type="ECO:0000256" key="5">
    <source>
        <dbReference type="ARBA" id="ARBA00022729"/>
    </source>
</evidence>
<evidence type="ECO:0000256" key="7">
    <source>
        <dbReference type="ARBA" id="ARBA00022825"/>
    </source>
</evidence>
<dbReference type="SUPFAM" id="SSF52025">
    <property type="entry name" value="PA domain"/>
    <property type="match status" value="1"/>
</dbReference>
<dbReference type="Pfam" id="PF00082">
    <property type="entry name" value="Peptidase_S8"/>
    <property type="match status" value="1"/>
</dbReference>
<keyword evidence="3" id="KW-0964">Secreted</keyword>
<evidence type="ECO:0000256" key="4">
    <source>
        <dbReference type="ARBA" id="ARBA00022670"/>
    </source>
</evidence>
<proteinExistence type="inferred from homology"/>
<feature type="domain" description="PA" evidence="11">
    <location>
        <begin position="487"/>
        <end position="574"/>
    </location>
</feature>
<feature type="domain" description="Inhibitor I9" evidence="12">
    <location>
        <begin position="90"/>
        <end position="208"/>
    </location>
</feature>
<dbReference type="SUPFAM" id="SSF52743">
    <property type="entry name" value="Subtilisin-like"/>
    <property type="match status" value="1"/>
</dbReference>
<reference evidence="14 15" key="1">
    <citation type="submission" date="2022-04" db="EMBL/GenBank/DDBJ databases">
        <title>Mechanism of arsenic methylation and mitigation arsenic toxicity by Bacillus sp. LH14 from an Arsenic-Contaminated Paddy Soil.</title>
        <authorList>
            <person name="Wang D."/>
        </authorList>
    </citation>
    <scope>NUCLEOTIDE SEQUENCE [LARGE SCALE GENOMIC DNA]</scope>
    <source>
        <strain evidence="14 15">LH14</strain>
    </source>
</reference>
<feature type="domain" description="Bacterial Ig" evidence="13">
    <location>
        <begin position="1575"/>
        <end position="1652"/>
    </location>
</feature>
<organism evidence="14 15">
    <name type="scientific">Gottfriedia acidiceleris</name>
    <dbReference type="NCBI Taxonomy" id="371036"/>
    <lineage>
        <taxon>Bacteria</taxon>
        <taxon>Bacillati</taxon>
        <taxon>Bacillota</taxon>
        <taxon>Bacilli</taxon>
        <taxon>Bacillales</taxon>
        <taxon>Bacillaceae</taxon>
        <taxon>Gottfriedia</taxon>
    </lineage>
</organism>
<feature type="domain" description="Peptidase S8/S53" evidence="10">
    <location>
        <begin position="250"/>
        <end position="700"/>
    </location>
</feature>
<dbReference type="PROSITE" id="PS00018">
    <property type="entry name" value="EF_HAND_1"/>
    <property type="match status" value="1"/>
</dbReference>
<dbReference type="InterPro" id="IPR018247">
    <property type="entry name" value="EF_Hand_1_Ca_BS"/>
</dbReference>
<dbReference type="Proteomes" id="UP000830639">
    <property type="component" value="Chromosome"/>
</dbReference>
<dbReference type="SUPFAM" id="SSF49384">
    <property type="entry name" value="Carbohydrate-binding domain"/>
    <property type="match status" value="1"/>
</dbReference>
<evidence type="ECO:0000259" key="13">
    <source>
        <dbReference type="Pfam" id="PF17936"/>
    </source>
</evidence>
<feature type="domain" description="Bacterial Ig" evidence="13">
    <location>
        <begin position="1655"/>
        <end position="1736"/>
    </location>
</feature>
<dbReference type="CDD" id="cd07474">
    <property type="entry name" value="Peptidases_S8_subtilisin_Vpr-like"/>
    <property type="match status" value="1"/>
</dbReference>
<name>A0ABY4JI76_9BACI</name>
<dbReference type="InterPro" id="IPR013783">
    <property type="entry name" value="Ig-like_fold"/>
</dbReference>
<dbReference type="InterPro" id="IPR008965">
    <property type="entry name" value="CBM2/CBM3_carb-bd_dom_sf"/>
</dbReference>
<dbReference type="Gene3D" id="2.60.40.10">
    <property type="entry name" value="Immunoglobulins"/>
    <property type="match status" value="3"/>
</dbReference>
<dbReference type="InterPro" id="IPR000209">
    <property type="entry name" value="Peptidase_S8/S53_dom"/>
</dbReference>
<dbReference type="Pfam" id="PF17936">
    <property type="entry name" value="Big_6"/>
    <property type="match status" value="2"/>
</dbReference>
<keyword evidence="5" id="KW-0732">Signal</keyword>
<feature type="active site" description="Charge relay system" evidence="8">
    <location>
        <position position="329"/>
    </location>
</feature>
<accession>A0ABY4JI76</accession>
<evidence type="ECO:0000259" key="10">
    <source>
        <dbReference type="Pfam" id="PF00082"/>
    </source>
</evidence>
<dbReference type="InterPro" id="IPR023828">
    <property type="entry name" value="Peptidase_S8_Ser-AS"/>
</dbReference>
<dbReference type="Pfam" id="PF02225">
    <property type="entry name" value="PA"/>
    <property type="match status" value="1"/>
</dbReference>
<dbReference type="InterPro" id="IPR036116">
    <property type="entry name" value="FN3_sf"/>
</dbReference>
<evidence type="ECO:0000313" key="14">
    <source>
        <dbReference type="EMBL" id="UPM53533.1"/>
    </source>
</evidence>
<sequence length="1739" mass="187560">MGKYKIRKVLASATIGGVLLSTIVPYNVLAANNIQNTIQGTATSTSTSSLSNANHLTPEQATALNHFSTSSETKIDPNIAVNNSAPVRVIVEFKQAPAEIAVLQEKVAGNDISLKEAKQDVNDSHKLFKEFVEKMLPEKASVNTISTFGYTPSTEASSNSSNQSGVQITNEYKRVFNGVAMTLPGTLVEKLLESGLVNQIYKDEVVKVDQNGQEDTQQSALNQQNYPDTIEENSIPLPGIEDLHNEGINGKGIKVGVIDTGIDYNHPDLTDAYKGYRKVNNVDPASIDPKTVKGWDFVDNDADPMETTPDDWKKAGSPVVDGHEYVTYHGTHVSGTIAGQGKNNVRFPAKGVAPNVELYSYRVLGPYGSGSESAIVAGIEKSVTDGMNVVNLSLGAPINDPLAPESIAINNATIAGVTCVISAGNAGPGEGTLGAPGTAALAITVGASDFPMNIPTASATVGSEKFNNMKLLGRGFNDDLNSLVNKSYPVVYVGLGGVDDFKDANGQPINLTGKVALIQRGTYALADKVKNAKNAGAVAVLLYNNIDGEIDSYLAQETDFIPSFRLTKADGERLKTAASSASITFTSFGSMLTEGNHLAGFSSRGPVSDNYDIKPDIVAPGVSVYSSYPEYIHSPEPGIDYSTAYARISGTSMASPHVAGIAALILQAHPNYTPAEVKEALQNTADKLSDDYSVYEVGAGLVDVKEAVHSDVAIEVKNQTLNYDPGSAQNIQIDDKTGSLPYGTIYKKTSDTNEGVKTVTIKNKGSESKSFDISYEYSKAKTGVLDAASNNVEIKTSLQSVTVAGGASSDLTATIRIPTTATTGRYEGYVNIVNHDNPSETYRLPFAVHVVDRGIGNSTMATQAISQVSWIPANPFQGTPGLAYLKYRLNSPMKSVRIFIYDKDGKMLGVTDRREEVSNAGTKLLDRDIFAGFDTGDYYQYVGNPNDVITLPSTTPHGKLTEGQYYAQIRAVDLDGTTKYLSPLQLFVIDNTLPKLTIKDHAPGKVYELKDSDFTTETMGGNAFNAFWIHANLYDEGTSKLAPLGLTQSSNTLWYYFNQKFFPDGDFPIDNNGDTKFGIEKQDIEKGPATMILFPMDKAGNAHLLNEFYPYAFIKEGSPYVVPTYDKKRVSLNDTLTMTLDLNNVEKLMSGTYNANYYKDYLQFVDVKVNKKFQDYADTHGLKVTVDDPVIKPDPDYTNSKNIVKLGAHITGNEGFSGDIPFLDVTFKVVNDEFNILWDTLDGEKNTTTFSYTKQGETNETIIPSFNQINSYQIIPKHSYVTSYVRLPGVGSPFADNGISKFVTSAYAQGSDGKKYPGTVADDNFIDIHGIPLSKDPYDIVFEAPGYLKSIQKVQLGTKTSWGEDIGELKFVAGTQPTAVAGDVNGDGMIDVLDAKQVFDKMGQQDNVNYLIEDFNKDGIVDKKDMQSVASNIYKSNPDVTTKPKEVIKVDGKDMYATDFFNLAKVYSNVNTFKVSTKNANSATLNWLAVDPAGVWGGVKIQQQSSKDGITWPDDFTWTDAKLETPITVSSTSAKVTGLSDSTYYRFRLVVMGGLNGTLNGGKSNVIQMTTLLLTPTIDVIDDNDTTITGKANANVNIVVKNNNTVIGSGKTDASGNYSIQIKPQKADSVLTVSANNATGNESETASIVVLDRTAPDAPIINTVTKKDQKITGRTEANATVAIKFNNVVTEVKADQNGNFSLEIPHKSYGDYIGLVISVTAKDAAGNVSVATETVVLNK</sequence>
<dbReference type="PANTHER" id="PTHR43806">
    <property type="entry name" value="PEPTIDASE S8"/>
    <property type="match status" value="1"/>
</dbReference>
<dbReference type="NCBIfam" id="NF033510">
    <property type="entry name" value="Ca_tandemer"/>
    <property type="match status" value="1"/>
</dbReference>
<feature type="active site" description="Charge relay system" evidence="8">
    <location>
        <position position="259"/>
    </location>
</feature>
<evidence type="ECO:0000256" key="9">
    <source>
        <dbReference type="RuleBase" id="RU003355"/>
    </source>
</evidence>
<keyword evidence="4 8" id="KW-0645">Protease</keyword>
<evidence type="ECO:0000256" key="2">
    <source>
        <dbReference type="ARBA" id="ARBA00022512"/>
    </source>
</evidence>
<protein>
    <submittedName>
        <fullName evidence="14">S8 family serine peptidase</fullName>
    </submittedName>
</protein>
<evidence type="ECO:0000256" key="1">
    <source>
        <dbReference type="ARBA" id="ARBA00011073"/>
    </source>
</evidence>
<dbReference type="SUPFAM" id="SSF49265">
    <property type="entry name" value="Fibronectin type III"/>
    <property type="match status" value="1"/>
</dbReference>
<dbReference type="InterPro" id="IPR050131">
    <property type="entry name" value="Peptidase_S8_subtilisin-like"/>
</dbReference>
<evidence type="ECO:0000256" key="6">
    <source>
        <dbReference type="ARBA" id="ARBA00022801"/>
    </source>
</evidence>
<dbReference type="InterPro" id="IPR010259">
    <property type="entry name" value="S8pro/Inhibitor_I9"/>
</dbReference>
<gene>
    <name evidence="14" type="ORF">MY490_17315</name>
</gene>
<evidence type="ECO:0000256" key="3">
    <source>
        <dbReference type="ARBA" id="ARBA00022525"/>
    </source>
</evidence>
<dbReference type="Pfam" id="PF05922">
    <property type="entry name" value="Inhibitor_I9"/>
    <property type="match status" value="1"/>
</dbReference>
<dbReference type="CDD" id="cd02133">
    <property type="entry name" value="PA_C5a_like"/>
    <property type="match status" value="1"/>
</dbReference>
<dbReference type="InterPro" id="IPR036439">
    <property type="entry name" value="Dockerin_dom_sf"/>
</dbReference>
<keyword evidence="6 8" id="KW-0378">Hydrolase</keyword>
<evidence type="ECO:0000259" key="11">
    <source>
        <dbReference type="Pfam" id="PF02225"/>
    </source>
</evidence>
<evidence type="ECO:0000313" key="15">
    <source>
        <dbReference type="Proteomes" id="UP000830639"/>
    </source>
</evidence>
<dbReference type="InterPro" id="IPR015500">
    <property type="entry name" value="Peptidase_S8_subtilisin-rel"/>
</dbReference>
<dbReference type="RefSeq" id="WP_248266786.1">
    <property type="nucleotide sequence ID" value="NZ_CP096034.1"/>
</dbReference>
<dbReference type="PRINTS" id="PR00723">
    <property type="entry name" value="SUBTILISIN"/>
</dbReference>
<dbReference type="PROSITE" id="PS00136">
    <property type="entry name" value="SUBTILASE_ASP"/>
    <property type="match status" value="1"/>
</dbReference>
<dbReference type="Gene3D" id="3.40.50.200">
    <property type="entry name" value="Peptidase S8/S53 domain"/>
    <property type="match status" value="1"/>
</dbReference>
<dbReference type="SUPFAM" id="SSF63446">
    <property type="entry name" value="Type I dockerin domain"/>
    <property type="match status" value="1"/>
</dbReference>
<evidence type="ECO:0000259" key="12">
    <source>
        <dbReference type="Pfam" id="PF05922"/>
    </source>
</evidence>
<dbReference type="PROSITE" id="PS00138">
    <property type="entry name" value="SUBTILASE_SER"/>
    <property type="match status" value="1"/>
</dbReference>
<dbReference type="EMBL" id="CP096034">
    <property type="protein sequence ID" value="UPM53533.1"/>
    <property type="molecule type" value="Genomic_DNA"/>
</dbReference>
<dbReference type="InterPro" id="IPR022398">
    <property type="entry name" value="Peptidase_S8_His-AS"/>
</dbReference>
<keyword evidence="7 8" id="KW-0720">Serine protease</keyword>
<dbReference type="InterPro" id="IPR036852">
    <property type="entry name" value="Peptidase_S8/S53_dom_sf"/>
</dbReference>